<reference evidence="5" key="1">
    <citation type="journal article" date="2019" name="Int. J. Syst. Evol. Microbiol.">
        <title>The Global Catalogue of Microorganisms (GCM) 10K type strain sequencing project: providing services to taxonomists for standard genome sequencing and annotation.</title>
        <authorList>
            <consortium name="The Broad Institute Genomics Platform"/>
            <consortium name="The Broad Institute Genome Sequencing Center for Infectious Disease"/>
            <person name="Wu L."/>
            <person name="Ma J."/>
        </authorList>
    </citation>
    <scope>NUCLEOTIDE SEQUENCE [LARGE SCALE GENOMIC DNA]</scope>
    <source>
        <strain evidence="5">CGMCC 1.10759</strain>
    </source>
</reference>
<evidence type="ECO:0000256" key="1">
    <source>
        <dbReference type="SAM" id="Phobius"/>
    </source>
</evidence>
<dbReference type="RefSeq" id="WP_380604409.1">
    <property type="nucleotide sequence ID" value="NZ_JBHSDU010000015.1"/>
</dbReference>
<feature type="domain" description="FecR protein" evidence="2">
    <location>
        <begin position="114"/>
        <end position="205"/>
    </location>
</feature>
<dbReference type="InterPro" id="IPR006860">
    <property type="entry name" value="FecR"/>
</dbReference>
<keyword evidence="1" id="KW-0812">Transmembrane</keyword>
<proteinExistence type="predicted"/>
<dbReference type="PANTHER" id="PTHR30273">
    <property type="entry name" value="PERIPLASMIC SIGNAL SENSOR AND SIGMA FACTOR ACTIVATOR FECR-RELATED"/>
    <property type="match status" value="1"/>
</dbReference>
<sequence>MVPSNTSLQLIAREWVLRLADGDVTADDVEQLKAWRAAHPAHETAFCEARRSWRSLQRFEPDFQRHAATDAPKARATLTAARWGRVGGTIAAMAASILAVVILFDPATRMQADHLTGTGEIQKIYLPDGSRAVLNTDSAIDVAYEEGERRIELLRGEAWFEVRPDPSKPFIVHAHEGQVRAVGTAFSVRLEPDDRTTVIVSHGTVAISDGASITSTASVGERVSFGGRKLTQEGSVDIDSLLSWRERRVVIRDRPLHDAVAELDRYHRGAIVVLGPAREQRITGIFETDGIDAGLDGIAAARGLDVIHLTPLLTILR</sequence>
<dbReference type="Pfam" id="PF16220">
    <property type="entry name" value="DUF4880"/>
    <property type="match status" value="1"/>
</dbReference>
<gene>
    <name evidence="4" type="ORF">ACFPN2_32215</name>
</gene>
<evidence type="ECO:0000259" key="3">
    <source>
        <dbReference type="Pfam" id="PF16220"/>
    </source>
</evidence>
<evidence type="ECO:0000313" key="5">
    <source>
        <dbReference type="Proteomes" id="UP001595904"/>
    </source>
</evidence>
<protein>
    <submittedName>
        <fullName evidence="4">FecR family protein</fullName>
    </submittedName>
</protein>
<dbReference type="InterPro" id="IPR012373">
    <property type="entry name" value="Ferrdict_sens_TM"/>
</dbReference>
<dbReference type="Pfam" id="PF04773">
    <property type="entry name" value="FecR"/>
    <property type="match status" value="1"/>
</dbReference>
<dbReference type="Proteomes" id="UP001595904">
    <property type="component" value="Unassembled WGS sequence"/>
</dbReference>
<accession>A0ABV8T1Q4</accession>
<keyword evidence="1" id="KW-1133">Transmembrane helix</keyword>
<name>A0ABV8T1Q4_9GAMM</name>
<keyword evidence="5" id="KW-1185">Reference proteome</keyword>
<comment type="caution">
    <text evidence="4">The sequence shown here is derived from an EMBL/GenBank/DDBJ whole genome shotgun (WGS) entry which is preliminary data.</text>
</comment>
<feature type="transmembrane region" description="Helical" evidence="1">
    <location>
        <begin position="83"/>
        <end position="104"/>
    </location>
</feature>
<feature type="domain" description="FecR N-terminal" evidence="3">
    <location>
        <begin position="12"/>
        <end position="51"/>
    </location>
</feature>
<keyword evidence="1" id="KW-0472">Membrane</keyword>
<dbReference type="Gene3D" id="2.60.120.1440">
    <property type="match status" value="1"/>
</dbReference>
<dbReference type="EMBL" id="JBHSDU010000015">
    <property type="protein sequence ID" value="MFC4313783.1"/>
    <property type="molecule type" value="Genomic_DNA"/>
</dbReference>
<dbReference type="PANTHER" id="PTHR30273:SF2">
    <property type="entry name" value="PROTEIN FECR"/>
    <property type="match status" value="1"/>
</dbReference>
<dbReference type="InterPro" id="IPR032623">
    <property type="entry name" value="FecR_N"/>
</dbReference>
<evidence type="ECO:0000313" key="4">
    <source>
        <dbReference type="EMBL" id="MFC4313783.1"/>
    </source>
</evidence>
<dbReference type="PIRSF" id="PIRSF018266">
    <property type="entry name" value="FecR"/>
    <property type="match status" value="1"/>
</dbReference>
<organism evidence="4 5">
    <name type="scientific">Steroidobacter flavus</name>
    <dbReference type="NCBI Taxonomy" id="1842136"/>
    <lineage>
        <taxon>Bacteria</taxon>
        <taxon>Pseudomonadati</taxon>
        <taxon>Pseudomonadota</taxon>
        <taxon>Gammaproteobacteria</taxon>
        <taxon>Steroidobacterales</taxon>
        <taxon>Steroidobacteraceae</taxon>
        <taxon>Steroidobacter</taxon>
    </lineage>
</organism>
<evidence type="ECO:0000259" key="2">
    <source>
        <dbReference type="Pfam" id="PF04773"/>
    </source>
</evidence>